<proteinExistence type="predicted"/>
<reference evidence="1" key="1">
    <citation type="journal article" date="2019" name="MBio">
        <title>Virus Genomes from Deep Sea Sediments Expand the Ocean Megavirome and Support Independent Origins of Viral Gigantism.</title>
        <authorList>
            <person name="Backstrom D."/>
            <person name="Yutin N."/>
            <person name="Jorgensen S.L."/>
            <person name="Dharamshi J."/>
            <person name="Homa F."/>
            <person name="Zaremba-Niedwiedzka K."/>
            <person name="Spang A."/>
            <person name="Wolf Y.I."/>
            <person name="Koonin E.V."/>
            <person name="Ettema T.J."/>
        </authorList>
    </citation>
    <scope>NUCLEOTIDE SEQUENCE</scope>
</reference>
<evidence type="ECO:0000313" key="1">
    <source>
        <dbReference type="EMBL" id="QBK92638.1"/>
    </source>
</evidence>
<dbReference type="EMBL" id="MK500579">
    <property type="protein sequence ID" value="QBK92638.1"/>
    <property type="molecule type" value="Genomic_DNA"/>
</dbReference>
<organism evidence="1">
    <name type="scientific">Pithovirus LCPAC401</name>
    <dbReference type="NCBI Taxonomy" id="2506595"/>
    <lineage>
        <taxon>Viruses</taxon>
        <taxon>Pithoviruses</taxon>
    </lineage>
</organism>
<gene>
    <name evidence="1" type="ORF">LCPAC401_02760</name>
</gene>
<protein>
    <submittedName>
        <fullName evidence="1">Uncharacterized protein</fullName>
    </submittedName>
</protein>
<name>A0A481Z9R4_9VIRU</name>
<accession>A0A481Z9R4</accession>
<sequence length="190" mass="22175">MKSIYLKLYLDTKMDKYDEWMCCFAGCMSYVIPNSDIFEYSQFMVEKAISTYDEIAEFIRDKSYYLYVKEFSNSAGHLYKLAQDESTKSGLQTILLKKGRNYEMLNLFSLLLDIGYLTDECFDTGDFVAVGKEPVMINRFMNDIPANCVAVAKYLKNIFVLTYVHKLIKYKVYKSLCLTDEGLIHRTIRL</sequence>